<keyword evidence="1" id="KW-1133">Transmembrane helix</keyword>
<feature type="transmembrane region" description="Helical" evidence="1">
    <location>
        <begin position="15"/>
        <end position="38"/>
    </location>
</feature>
<protein>
    <recommendedName>
        <fullName evidence="4">Cytochrome C oxidase assembly protein</fullName>
    </recommendedName>
</protein>
<keyword evidence="1" id="KW-0472">Membrane</keyword>
<dbReference type="Proteomes" id="UP000229730">
    <property type="component" value="Unassembled WGS sequence"/>
</dbReference>
<accession>A0A2G4YTJ7</accession>
<reference evidence="2 3" key="1">
    <citation type="submission" date="2017-10" db="EMBL/GenBank/DDBJ databases">
        <title>Frigbacter circumglobatus gen. nov. sp. nov., isolated from sediment cultured in situ.</title>
        <authorList>
            <person name="Zhao Z."/>
        </authorList>
    </citation>
    <scope>NUCLEOTIDE SEQUENCE [LARGE SCALE GENOMIC DNA]</scope>
    <source>
        <strain evidence="2 3">ZYL</strain>
    </source>
</reference>
<gene>
    <name evidence="2" type="ORF">CRD36_02720</name>
</gene>
<evidence type="ECO:0000256" key="1">
    <source>
        <dbReference type="SAM" id="Phobius"/>
    </source>
</evidence>
<proteinExistence type="predicted"/>
<dbReference type="AlphaFoldDB" id="A0A2G4YTJ7"/>
<keyword evidence="3" id="KW-1185">Reference proteome</keyword>
<dbReference type="InParanoid" id="A0A2G4YTJ7"/>
<comment type="caution">
    <text evidence="2">The sequence shown here is derived from an EMBL/GenBank/DDBJ whole genome shotgun (WGS) entry which is preliminary data.</text>
</comment>
<organism evidence="2 3">
    <name type="scientific">Paremcibacter congregatus</name>
    <dbReference type="NCBI Taxonomy" id="2043170"/>
    <lineage>
        <taxon>Bacteria</taxon>
        <taxon>Pseudomonadati</taxon>
        <taxon>Pseudomonadota</taxon>
        <taxon>Alphaproteobacteria</taxon>
        <taxon>Emcibacterales</taxon>
        <taxon>Emcibacteraceae</taxon>
        <taxon>Paremcibacter</taxon>
    </lineage>
</organism>
<name>A0A2G4YTJ7_9PROT</name>
<evidence type="ECO:0000313" key="2">
    <source>
        <dbReference type="EMBL" id="PHZ85617.1"/>
    </source>
</evidence>
<dbReference type="EMBL" id="PDEM01000009">
    <property type="protein sequence ID" value="PHZ85617.1"/>
    <property type="molecule type" value="Genomic_DNA"/>
</dbReference>
<evidence type="ECO:0000313" key="3">
    <source>
        <dbReference type="Proteomes" id="UP000229730"/>
    </source>
</evidence>
<sequence>MPLHEEHKKRAGRNYALGGILLAMVALFFVVTLAKLGVI</sequence>
<evidence type="ECO:0008006" key="4">
    <source>
        <dbReference type="Google" id="ProtNLM"/>
    </source>
</evidence>
<keyword evidence="1" id="KW-0812">Transmembrane</keyword>